<dbReference type="InterPro" id="IPR002347">
    <property type="entry name" value="SDR_fam"/>
</dbReference>
<dbReference type="FunFam" id="3.40.50.720:FF:000084">
    <property type="entry name" value="Short-chain dehydrogenase reductase"/>
    <property type="match status" value="1"/>
</dbReference>
<dbReference type="AlphaFoldDB" id="A0A8K0RBZ8"/>
<evidence type="ECO:0000313" key="3">
    <source>
        <dbReference type="EMBL" id="KAH7091394.1"/>
    </source>
</evidence>
<reference evidence="3" key="1">
    <citation type="journal article" date="2021" name="Nat. Commun.">
        <title>Genetic determinants of endophytism in the Arabidopsis root mycobiome.</title>
        <authorList>
            <person name="Mesny F."/>
            <person name="Miyauchi S."/>
            <person name="Thiergart T."/>
            <person name="Pickel B."/>
            <person name="Atanasova L."/>
            <person name="Karlsson M."/>
            <person name="Huettel B."/>
            <person name="Barry K.W."/>
            <person name="Haridas S."/>
            <person name="Chen C."/>
            <person name="Bauer D."/>
            <person name="Andreopoulos W."/>
            <person name="Pangilinan J."/>
            <person name="LaButti K."/>
            <person name="Riley R."/>
            <person name="Lipzen A."/>
            <person name="Clum A."/>
            <person name="Drula E."/>
            <person name="Henrissat B."/>
            <person name="Kohler A."/>
            <person name="Grigoriev I.V."/>
            <person name="Martin F.M."/>
            <person name="Hacquard S."/>
        </authorList>
    </citation>
    <scope>NUCLEOTIDE SEQUENCE</scope>
    <source>
        <strain evidence="3">MPI-SDFR-AT-0120</strain>
    </source>
</reference>
<dbReference type="PRINTS" id="PR00080">
    <property type="entry name" value="SDRFAMILY"/>
</dbReference>
<dbReference type="Proteomes" id="UP000813461">
    <property type="component" value="Unassembled WGS sequence"/>
</dbReference>
<dbReference type="GO" id="GO:0016616">
    <property type="term" value="F:oxidoreductase activity, acting on the CH-OH group of donors, NAD or NADP as acceptor"/>
    <property type="evidence" value="ECO:0007669"/>
    <property type="project" value="TreeGrafter"/>
</dbReference>
<dbReference type="SUPFAM" id="SSF51735">
    <property type="entry name" value="NAD(P)-binding Rossmann-fold domains"/>
    <property type="match status" value="1"/>
</dbReference>
<evidence type="ECO:0000313" key="4">
    <source>
        <dbReference type="Proteomes" id="UP000813461"/>
    </source>
</evidence>
<keyword evidence="4" id="KW-1185">Reference proteome</keyword>
<accession>A0A8K0RBZ8</accession>
<dbReference type="PANTHER" id="PTHR42760:SF45">
    <property type="entry name" value="SHORT CHAIN DEHYDROGENASE_REDUCTASE FAMILY PROTEIN, PUTATIVE (AFU_ORTHOLOGUE AFUA_3G09150)-RELATED"/>
    <property type="match status" value="1"/>
</dbReference>
<dbReference type="PRINTS" id="PR00081">
    <property type="entry name" value="GDHRDH"/>
</dbReference>
<dbReference type="GO" id="GO:0006633">
    <property type="term" value="P:fatty acid biosynthetic process"/>
    <property type="evidence" value="ECO:0007669"/>
    <property type="project" value="TreeGrafter"/>
</dbReference>
<dbReference type="CDD" id="cd05233">
    <property type="entry name" value="SDR_c"/>
    <property type="match status" value="1"/>
</dbReference>
<keyword evidence="2" id="KW-0521">NADP</keyword>
<dbReference type="Gene3D" id="3.40.50.720">
    <property type="entry name" value="NAD(P)-binding Rossmann-like Domain"/>
    <property type="match status" value="1"/>
</dbReference>
<dbReference type="OrthoDB" id="1669814at2759"/>
<name>A0A8K0RBZ8_9PLEO</name>
<dbReference type="EMBL" id="JAGMVJ010000004">
    <property type="protein sequence ID" value="KAH7091394.1"/>
    <property type="molecule type" value="Genomic_DNA"/>
</dbReference>
<dbReference type="GO" id="GO:0048038">
    <property type="term" value="F:quinone binding"/>
    <property type="evidence" value="ECO:0007669"/>
    <property type="project" value="TreeGrafter"/>
</dbReference>
<dbReference type="InterPro" id="IPR020904">
    <property type="entry name" value="Sc_DH/Rdtase_CS"/>
</dbReference>
<dbReference type="PROSITE" id="PS00061">
    <property type="entry name" value="ADH_SHORT"/>
    <property type="match status" value="1"/>
</dbReference>
<comment type="caution">
    <text evidence="3">The sequence shown here is derived from an EMBL/GenBank/DDBJ whole genome shotgun (WGS) entry which is preliminary data.</text>
</comment>
<dbReference type="Pfam" id="PF13561">
    <property type="entry name" value="adh_short_C2"/>
    <property type="match status" value="1"/>
</dbReference>
<dbReference type="PANTHER" id="PTHR42760">
    <property type="entry name" value="SHORT-CHAIN DEHYDROGENASES/REDUCTASES FAMILY MEMBER"/>
    <property type="match status" value="1"/>
</dbReference>
<dbReference type="InterPro" id="IPR036291">
    <property type="entry name" value="NAD(P)-bd_dom_sf"/>
</dbReference>
<sequence length="254" mass="26951">MSTNLQGKVVTISGGASGIGLVAAKMMAKRGAKVSLGDIQEAKLKEAVAAIEAEGGQAMYCVVDVTKRVQTEAWIASTLEKWGRLDGVANMAGVSGKQTGSVETQDISDDDWDFCMEVNARGTMNCMRPQIKAMKSGGSVVNCASLAGVEGLEKYGSYCASKFAVVGLTLAAARELGRKAIRCNVICPGPIKTPMMYEQPEEIKETMTPKVVLERFGEPEEVAELLCWLLCDGSAFMTGTIQRIDGGGRRPLGA</sequence>
<proteinExistence type="inferred from homology"/>
<gene>
    <name evidence="3" type="ORF">FB567DRAFT_518552</name>
</gene>
<comment type="similarity">
    <text evidence="1">Belongs to the short-chain dehydrogenases/reductases (SDR) family.</text>
</comment>
<organism evidence="3 4">
    <name type="scientific">Paraphoma chrysanthemicola</name>
    <dbReference type="NCBI Taxonomy" id="798071"/>
    <lineage>
        <taxon>Eukaryota</taxon>
        <taxon>Fungi</taxon>
        <taxon>Dikarya</taxon>
        <taxon>Ascomycota</taxon>
        <taxon>Pezizomycotina</taxon>
        <taxon>Dothideomycetes</taxon>
        <taxon>Pleosporomycetidae</taxon>
        <taxon>Pleosporales</taxon>
        <taxon>Pleosporineae</taxon>
        <taxon>Phaeosphaeriaceae</taxon>
        <taxon>Paraphoma</taxon>
    </lineage>
</organism>
<evidence type="ECO:0000256" key="2">
    <source>
        <dbReference type="ARBA" id="ARBA00022857"/>
    </source>
</evidence>
<evidence type="ECO:0000256" key="1">
    <source>
        <dbReference type="ARBA" id="ARBA00006484"/>
    </source>
</evidence>
<protein>
    <submittedName>
        <fullName evidence="3">3-alpha--hydroxysteroid dehydrogenase</fullName>
    </submittedName>
</protein>